<feature type="transmembrane region" description="Helical" evidence="2">
    <location>
        <begin position="104"/>
        <end position="125"/>
    </location>
</feature>
<keyword evidence="2" id="KW-1133">Transmembrane helix</keyword>
<protein>
    <submittedName>
        <fullName evidence="3">Uncharacterized protein</fullName>
    </submittedName>
</protein>
<name>A0A0J0XVJ9_9TREE</name>
<keyword evidence="2" id="KW-0472">Membrane</keyword>
<organism evidence="3 4">
    <name type="scientific">Cutaneotrichosporon oleaginosum</name>
    <dbReference type="NCBI Taxonomy" id="879819"/>
    <lineage>
        <taxon>Eukaryota</taxon>
        <taxon>Fungi</taxon>
        <taxon>Dikarya</taxon>
        <taxon>Basidiomycota</taxon>
        <taxon>Agaricomycotina</taxon>
        <taxon>Tremellomycetes</taxon>
        <taxon>Trichosporonales</taxon>
        <taxon>Trichosporonaceae</taxon>
        <taxon>Cutaneotrichosporon</taxon>
    </lineage>
</organism>
<gene>
    <name evidence="3" type="ORF">CC85DRAFT_283019</name>
</gene>
<evidence type="ECO:0000256" key="1">
    <source>
        <dbReference type="SAM" id="MobiDB-lite"/>
    </source>
</evidence>
<dbReference type="AlphaFoldDB" id="A0A0J0XVJ9"/>
<dbReference type="GeneID" id="28982792"/>
<reference evidence="3 4" key="1">
    <citation type="submission" date="2015-03" db="EMBL/GenBank/DDBJ databases">
        <title>Genomics and transcriptomics of the oil-accumulating basidiomycete yeast T. oleaginosus allow insights into substrate utilization and the diverse evolutionary trajectories of mating systems in fungi.</title>
        <authorList>
            <consortium name="DOE Joint Genome Institute"/>
            <person name="Kourist R."/>
            <person name="Kracht O."/>
            <person name="Bracharz F."/>
            <person name="Lipzen A."/>
            <person name="Nolan M."/>
            <person name="Ohm R."/>
            <person name="Grigoriev I."/>
            <person name="Sun S."/>
            <person name="Heitman J."/>
            <person name="Bruck T."/>
            <person name="Nowrousian M."/>
        </authorList>
    </citation>
    <scope>NUCLEOTIDE SEQUENCE [LARGE SCALE GENOMIC DNA]</scope>
    <source>
        <strain evidence="3 4">IBC0246</strain>
    </source>
</reference>
<feature type="compositionally biased region" description="Basic and acidic residues" evidence="1">
    <location>
        <begin position="77"/>
        <end position="89"/>
    </location>
</feature>
<accession>A0A0J0XVJ9</accession>
<dbReference type="RefSeq" id="XP_018281596.1">
    <property type="nucleotide sequence ID" value="XM_018422189.1"/>
</dbReference>
<proteinExistence type="predicted"/>
<dbReference type="Proteomes" id="UP000053611">
    <property type="component" value="Unassembled WGS sequence"/>
</dbReference>
<feature type="region of interest" description="Disordered" evidence="1">
    <location>
        <begin position="74"/>
        <end position="94"/>
    </location>
</feature>
<keyword evidence="4" id="KW-1185">Reference proteome</keyword>
<sequence length="132" mass="14430">MPVTFSEPSGRRMSTGRRPSASSPYPVRVMTSIKPSDYPSPPKRSPKKKEASVVDPFVDDAAPQCCPDLDCHTNSPQDERVALPADSERQPLLGRTQKRRARHWSLLAGLVLVLVVGSVIVGGVARMHSQDE</sequence>
<evidence type="ECO:0000313" key="3">
    <source>
        <dbReference type="EMBL" id="KLT45105.1"/>
    </source>
</evidence>
<evidence type="ECO:0000313" key="4">
    <source>
        <dbReference type="Proteomes" id="UP000053611"/>
    </source>
</evidence>
<dbReference type="EMBL" id="KQ087183">
    <property type="protein sequence ID" value="KLT45105.1"/>
    <property type="molecule type" value="Genomic_DNA"/>
</dbReference>
<feature type="region of interest" description="Disordered" evidence="1">
    <location>
        <begin position="1"/>
        <end position="52"/>
    </location>
</feature>
<keyword evidence="2" id="KW-0812">Transmembrane</keyword>
<evidence type="ECO:0000256" key="2">
    <source>
        <dbReference type="SAM" id="Phobius"/>
    </source>
</evidence>